<feature type="region of interest" description="Disordered" evidence="12">
    <location>
        <begin position="502"/>
        <end position="545"/>
    </location>
</feature>
<dbReference type="GO" id="GO:0000049">
    <property type="term" value="F:tRNA binding"/>
    <property type="evidence" value="ECO:0007669"/>
    <property type="project" value="TreeGrafter"/>
</dbReference>
<evidence type="ECO:0000256" key="7">
    <source>
        <dbReference type="ARBA" id="ARBA00022691"/>
    </source>
</evidence>
<dbReference type="FunFam" id="3.30.70.330:FF:000570">
    <property type="entry name" value="ALKylated DNA repair protein AlkB homolog"/>
    <property type="match status" value="1"/>
</dbReference>
<evidence type="ECO:0000313" key="15">
    <source>
        <dbReference type="RefSeq" id="XP_033152472.1"/>
    </source>
</evidence>
<dbReference type="InterPro" id="IPR012677">
    <property type="entry name" value="Nucleotide-bd_a/b_plait_sf"/>
</dbReference>
<keyword evidence="7" id="KW-0949">S-adenosyl-L-methionine</keyword>
<dbReference type="Proteomes" id="UP000515162">
    <property type="component" value="Chromosome 2R"/>
</dbReference>
<dbReference type="AlphaFoldDB" id="A0A6P8J9G8"/>
<dbReference type="GO" id="GO:0030488">
    <property type="term" value="P:tRNA methylation"/>
    <property type="evidence" value="ECO:0007669"/>
    <property type="project" value="TreeGrafter"/>
</dbReference>
<proteinExistence type="predicted"/>
<evidence type="ECO:0000256" key="10">
    <source>
        <dbReference type="ARBA" id="ARBA00022884"/>
    </source>
</evidence>
<dbReference type="InterPro" id="IPR037151">
    <property type="entry name" value="AlkB-like_sf"/>
</dbReference>
<dbReference type="GO" id="GO:0005634">
    <property type="term" value="C:nucleus"/>
    <property type="evidence" value="ECO:0007669"/>
    <property type="project" value="UniProtKB-SubCell"/>
</dbReference>
<dbReference type="InterPro" id="IPR027450">
    <property type="entry name" value="AlkB-like"/>
</dbReference>
<dbReference type="InterPro" id="IPR005123">
    <property type="entry name" value="Oxoglu/Fe-dep_dioxygenase_dom"/>
</dbReference>
<dbReference type="InterPro" id="IPR034256">
    <property type="entry name" value="ALKBH8_RRM"/>
</dbReference>
<accession>A0A6P8J9G8</accession>
<dbReference type="InterPro" id="IPR029063">
    <property type="entry name" value="SAM-dependent_MTases_sf"/>
</dbReference>
<sequence>MHVEETQQKVNKAKKADKKQRRCLAIIKSDCEVSPSAEPTTFLAILNVGLSNGLTEECLLTEAAATGGKVIQVVMLPGKSYCFLICANLEDSQLIYEGMHNISTIGQQGAVAYLSYVKQLPALVGKSEWNKPLPGGLHIIADFVTEEEESTLLRAIGEDGRTSEGTGTLKHRNVKHFGFEFLYGSNNVDPSKPLEQPIPSACDILWPRLNSFASTWDWSSPDQLTVNEYEPGHGIPPHVDTHSAFLDPILSLSLQSDVVMDFRRGDDQVQVRLPRRSLLIMSGEARYDWTHGIKPKHIDVVPSASGGLTTQARGKRTSLTFRRLRKGPCDCSYPALCDTQQTKVPQELHASLAAQAVTLEQQNVHEVYDKIADHFSETRHTPWPQVAEFLDSFEPQSVVLDIGCGNGKYLGCNPLLLAVGCDRAQGLLAVGRRKGQNVFRCDCLAVPVRSSSIDGCISIAVIHHLATKERRLAALQEMARVLRPGGRALVYVWAKDQRKNDKKSTYLRQNKAVNKERTTEQQQRQKQHQELEQNPPNNNPLPIHTNRTEFQQQDVLVPWKTKDEQKTTYLRYYHVFEEEELENLVSQLHEVQLIKSYYDQGNHCAIFEKISNNSL</sequence>
<evidence type="ECO:0000256" key="11">
    <source>
        <dbReference type="ARBA" id="ARBA00023242"/>
    </source>
</evidence>
<dbReference type="Pfam" id="PF08241">
    <property type="entry name" value="Methyltransf_11"/>
    <property type="match status" value="1"/>
</dbReference>
<protein>
    <submittedName>
        <fullName evidence="15">Alkylated DNA repair protein alkB homolog 8</fullName>
    </submittedName>
</protein>
<evidence type="ECO:0000256" key="5">
    <source>
        <dbReference type="ARBA" id="ARBA00022603"/>
    </source>
</evidence>
<dbReference type="GeneID" id="117135973"/>
<dbReference type="Gene3D" id="2.60.120.590">
    <property type="entry name" value="Alpha-ketoglutarate-dependent dioxygenase AlkB-like"/>
    <property type="match status" value="1"/>
</dbReference>
<evidence type="ECO:0000256" key="6">
    <source>
        <dbReference type="ARBA" id="ARBA00022679"/>
    </source>
</evidence>
<dbReference type="GO" id="GO:0046872">
    <property type="term" value="F:metal ion binding"/>
    <property type="evidence" value="ECO:0007669"/>
    <property type="project" value="UniProtKB-KW"/>
</dbReference>
<dbReference type="GO" id="GO:0106335">
    <property type="term" value="F:tRNA (5-carboxymethyluridine(34)-5-O)-methyltransferase activity"/>
    <property type="evidence" value="ECO:0007669"/>
    <property type="project" value="TreeGrafter"/>
</dbReference>
<keyword evidence="8" id="KW-0479">Metal-binding</keyword>
<dbReference type="Gene3D" id="3.30.70.330">
    <property type="match status" value="1"/>
</dbReference>
<keyword evidence="5" id="KW-0489">Methyltransferase</keyword>
<dbReference type="SUPFAM" id="SSF54928">
    <property type="entry name" value="RNA-binding domain, RBD"/>
    <property type="match status" value="1"/>
</dbReference>
<evidence type="ECO:0000256" key="1">
    <source>
        <dbReference type="ARBA" id="ARBA00001954"/>
    </source>
</evidence>
<keyword evidence="11" id="KW-0539">Nucleus</keyword>
<dbReference type="GO" id="GO:0005737">
    <property type="term" value="C:cytoplasm"/>
    <property type="evidence" value="ECO:0007669"/>
    <property type="project" value="UniProtKB-SubCell"/>
</dbReference>
<comment type="cofactor">
    <cofactor evidence="1">
        <name>Fe(2+)</name>
        <dbReference type="ChEBI" id="CHEBI:29033"/>
    </cofactor>
</comment>
<comment type="subcellular location">
    <subcellularLocation>
        <location evidence="3">Cytoplasm</location>
    </subcellularLocation>
    <subcellularLocation>
        <location evidence="2">Nucleus</location>
    </subcellularLocation>
</comment>
<dbReference type="PANTHER" id="PTHR13069">
    <property type="entry name" value="ALKYLATED DNA REPAIR PROTEIN ALKB HOMOLOG 8"/>
    <property type="match status" value="1"/>
</dbReference>
<reference evidence="15" key="1">
    <citation type="submission" date="2025-08" db="UniProtKB">
        <authorList>
            <consortium name="RefSeq"/>
        </authorList>
    </citation>
    <scope>IDENTIFICATION</scope>
    <source>
        <strain evidence="15">Mau12</strain>
        <tissue evidence="15">Whole Body</tissue>
    </source>
</reference>
<dbReference type="InterPro" id="IPR035979">
    <property type="entry name" value="RBD_domain_sf"/>
</dbReference>
<dbReference type="InterPro" id="IPR051422">
    <property type="entry name" value="AlkB_tRNA_MeTrf/Diox"/>
</dbReference>
<keyword evidence="9" id="KW-0862">Zinc</keyword>
<gene>
    <name evidence="15" type="primary">LOC117135973</name>
</gene>
<evidence type="ECO:0000259" key="13">
    <source>
        <dbReference type="PROSITE" id="PS51471"/>
    </source>
</evidence>
<feature type="compositionally biased region" description="Low complexity" evidence="12">
    <location>
        <begin position="532"/>
        <end position="542"/>
    </location>
</feature>
<evidence type="ECO:0000256" key="4">
    <source>
        <dbReference type="ARBA" id="ARBA00022490"/>
    </source>
</evidence>
<keyword evidence="10" id="KW-0694">RNA-binding</keyword>
<evidence type="ECO:0000313" key="14">
    <source>
        <dbReference type="Proteomes" id="UP000515162"/>
    </source>
</evidence>
<evidence type="ECO:0000256" key="9">
    <source>
        <dbReference type="ARBA" id="ARBA00022833"/>
    </source>
</evidence>
<dbReference type="CDD" id="cd12431">
    <property type="entry name" value="RRM_ALKBH8"/>
    <property type="match status" value="1"/>
</dbReference>
<evidence type="ECO:0000256" key="2">
    <source>
        <dbReference type="ARBA" id="ARBA00004123"/>
    </source>
</evidence>
<dbReference type="PROSITE" id="PS51471">
    <property type="entry name" value="FE2OG_OXY"/>
    <property type="match status" value="1"/>
</dbReference>
<evidence type="ECO:0000256" key="12">
    <source>
        <dbReference type="SAM" id="MobiDB-lite"/>
    </source>
</evidence>
<dbReference type="SUPFAM" id="SSF53335">
    <property type="entry name" value="S-adenosyl-L-methionine-dependent methyltransferases"/>
    <property type="match status" value="1"/>
</dbReference>
<dbReference type="CDD" id="cd02440">
    <property type="entry name" value="AdoMet_MTases"/>
    <property type="match status" value="1"/>
</dbReference>
<keyword evidence="6" id="KW-0808">Transferase</keyword>
<dbReference type="RefSeq" id="XP_033152472.1">
    <property type="nucleotide sequence ID" value="XM_033296581.1"/>
</dbReference>
<dbReference type="Pfam" id="PF13532">
    <property type="entry name" value="2OG-FeII_Oxy_2"/>
    <property type="match status" value="1"/>
</dbReference>
<evidence type="ECO:0000256" key="8">
    <source>
        <dbReference type="ARBA" id="ARBA00022723"/>
    </source>
</evidence>
<keyword evidence="14" id="KW-1185">Reference proteome</keyword>
<feature type="domain" description="Fe2OG dioxygenase" evidence="13">
    <location>
        <begin position="220"/>
        <end position="325"/>
    </location>
</feature>
<dbReference type="FunFam" id="2.60.120.590:FF:000023">
    <property type="entry name" value="Alkylated DNA repair protein alkB homolog 8"/>
    <property type="match status" value="1"/>
</dbReference>
<dbReference type="GO" id="GO:0002098">
    <property type="term" value="P:tRNA wobble uridine modification"/>
    <property type="evidence" value="ECO:0007669"/>
    <property type="project" value="TreeGrafter"/>
</dbReference>
<keyword evidence="4" id="KW-0963">Cytoplasm</keyword>
<organism evidence="14 15">
    <name type="scientific">Drosophila mauritiana</name>
    <name type="common">Fruit fly</name>
    <dbReference type="NCBI Taxonomy" id="7226"/>
    <lineage>
        <taxon>Eukaryota</taxon>
        <taxon>Metazoa</taxon>
        <taxon>Ecdysozoa</taxon>
        <taxon>Arthropoda</taxon>
        <taxon>Hexapoda</taxon>
        <taxon>Insecta</taxon>
        <taxon>Pterygota</taxon>
        <taxon>Neoptera</taxon>
        <taxon>Endopterygota</taxon>
        <taxon>Diptera</taxon>
        <taxon>Brachycera</taxon>
        <taxon>Muscomorpha</taxon>
        <taxon>Ephydroidea</taxon>
        <taxon>Drosophilidae</taxon>
        <taxon>Drosophila</taxon>
        <taxon>Sophophora</taxon>
    </lineage>
</organism>
<name>A0A6P8J9G8_DROMA</name>
<dbReference type="Gene3D" id="3.40.50.150">
    <property type="entry name" value="Vaccinia Virus protein VP39"/>
    <property type="match status" value="1"/>
</dbReference>
<dbReference type="SUPFAM" id="SSF51197">
    <property type="entry name" value="Clavaminate synthase-like"/>
    <property type="match status" value="1"/>
</dbReference>
<dbReference type="GO" id="GO:0008757">
    <property type="term" value="F:S-adenosylmethionine-dependent methyltransferase activity"/>
    <property type="evidence" value="ECO:0007669"/>
    <property type="project" value="InterPro"/>
</dbReference>
<evidence type="ECO:0000256" key="3">
    <source>
        <dbReference type="ARBA" id="ARBA00004496"/>
    </source>
</evidence>
<dbReference type="InterPro" id="IPR013216">
    <property type="entry name" value="Methyltransf_11"/>
</dbReference>
<dbReference type="PANTHER" id="PTHR13069:SF21">
    <property type="entry name" value="ALKYLATED DNA REPAIR PROTEIN ALKB HOMOLOG 8"/>
    <property type="match status" value="1"/>
</dbReference>